<gene>
    <name evidence="1" type="ORF">GMARGA_LOCUS12910</name>
</gene>
<comment type="caution">
    <text evidence="1">The sequence shown here is derived from an EMBL/GenBank/DDBJ whole genome shotgun (WGS) entry which is preliminary data.</text>
</comment>
<organism evidence="1 2">
    <name type="scientific">Gigaspora margarita</name>
    <dbReference type="NCBI Taxonomy" id="4874"/>
    <lineage>
        <taxon>Eukaryota</taxon>
        <taxon>Fungi</taxon>
        <taxon>Fungi incertae sedis</taxon>
        <taxon>Mucoromycota</taxon>
        <taxon>Glomeromycotina</taxon>
        <taxon>Glomeromycetes</taxon>
        <taxon>Diversisporales</taxon>
        <taxon>Gigasporaceae</taxon>
        <taxon>Gigaspora</taxon>
    </lineage>
</organism>
<protein>
    <submittedName>
        <fullName evidence="1">35904_t:CDS:1</fullName>
    </submittedName>
</protein>
<dbReference type="EMBL" id="CAJVQB010008053">
    <property type="protein sequence ID" value="CAG8713336.1"/>
    <property type="molecule type" value="Genomic_DNA"/>
</dbReference>
<evidence type="ECO:0000313" key="2">
    <source>
        <dbReference type="Proteomes" id="UP000789901"/>
    </source>
</evidence>
<proteinExistence type="predicted"/>
<reference evidence="1 2" key="1">
    <citation type="submission" date="2021-06" db="EMBL/GenBank/DDBJ databases">
        <authorList>
            <person name="Kallberg Y."/>
            <person name="Tangrot J."/>
            <person name="Rosling A."/>
        </authorList>
    </citation>
    <scope>NUCLEOTIDE SEQUENCE [LARGE SCALE GENOMIC DNA]</scope>
    <source>
        <strain evidence="1 2">120-4 pot B 10/14</strain>
    </source>
</reference>
<sequence length="60" mass="7373">MREQEIIQTLLFKPFYDSSDLPIHNSEADNEILKVIIIKFRELDQLDQFDQWANREMYRQ</sequence>
<accession>A0ABN7V1A5</accession>
<name>A0ABN7V1A5_GIGMA</name>
<dbReference type="Proteomes" id="UP000789901">
    <property type="component" value="Unassembled WGS sequence"/>
</dbReference>
<keyword evidence="2" id="KW-1185">Reference proteome</keyword>
<evidence type="ECO:0000313" key="1">
    <source>
        <dbReference type="EMBL" id="CAG8713336.1"/>
    </source>
</evidence>